<protein>
    <recommendedName>
        <fullName evidence="6">TonB-dependent receptor-like beta-barrel domain-containing protein</fullName>
    </recommendedName>
</protein>
<keyword evidence="2" id="KW-0472">Membrane</keyword>
<keyword evidence="5" id="KW-1185">Reference proteome</keyword>
<reference evidence="5" key="1">
    <citation type="journal article" date="2019" name="Int. J. Syst. Evol. Microbiol.">
        <title>The Global Catalogue of Microorganisms (GCM) 10K type strain sequencing project: providing services to taxonomists for standard genome sequencing and annotation.</title>
        <authorList>
            <consortium name="The Broad Institute Genomics Platform"/>
            <consortium name="The Broad Institute Genome Sequencing Center for Infectious Disease"/>
            <person name="Wu L."/>
            <person name="Ma J."/>
        </authorList>
    </citation>
    <scope>NUCLEOTIDE SEQUENCE [LARGE SCALE GENOMIC DNA]</scope>
    <source>
        <strain evidence="5">JCM 16211</strain>
    </source>
</reference>
<dbReference type="SUPFAM" id="SSF56935">
    <property type="entry name" value="Porins"/>
    <property type="match status" value="1"/>
</dbReference>
<dbReference type="RefSeq" id="WP_343986662.1">
    <property type="nucleotide sequence ID" value="NZ_BAAAFM010000003.1"/>
</dbReference>
<comment type="caution">
    <text evidence="4">The sequence shown here is derived from an EMBL/GenBank/DDBJ whole genome shotgun (WGS) entry which is preliminary data.</text>
</comment>
<dbReference type="EMBL" id="BAAAFM010000003">
    <property type="protein sequence ID" value="GAA0202433.1"/>
    <property type="molecule type" value="Genomic_DNA"/>
</dbReference>
<evidence type="ECO:0000256" key="1">
    <source>
        <dbReference type="ARBA" id="ARBA00004442"/>
    </source>
</evidence>
<comment type="subcellular location">
    <subcellularLocation>
        <location evidence="1">Cell outer membrane</location>
    </subcellularLocation>
</comment>
<evidence type="ECO:0000256" key="2">
    <source>
        <dbReference type="ARBA" id="ARBA00023136"/>
    </source>
</evidence>
<organism evidence="4 5">
    <name type="scientific">Kangiella japonica</name>
    <dbReference type="NCBI Taxonomy" id="647384"/>
    <lineage>
        <taxon>Bacteria</taxon>
        <taxon>Pseudomonadati</taxon>
        <taxon>Pseudomonadota</taxon>
        <taxon>Gammaproteobacteria</taxon>
        <taxon>Kangiellales</taxon>
        <taxon>Kangiellaceae</taxon>
        <taxon>Kangiella</taxon>
    </lineage>
</organism>
<evidence type="ECO:0000313" key="5">
    <source>
        <dbReference type="Proteomes" id="UP001501221"/>
    </source>
</evidence>
<gene>
    <name evidence="4" type="ORF">GCM10009123_07060</name>
</gene>
<evidence type="ECO:0008006" key="6">
    <source>
        <dbReference type="Google" id="ProtNLM"/>
    </source>
</evidence>
<evidence type="ECO:0000256" key="3">
    <source>
        <dbReference type="ARBA" id="ARBA00023237"/>
    </source>
</evidence>
<proteinExistence type="predicted"/>
<evidence type="ECO:0000313" key="4">
    <source>
        <dbReference type="EMBL" id="GAA0202433.1"/>
    </source>
</evidence>
<name>A0ABP3CFL2_9GAMM</name>
<accession>A0ABP3CFL2</accession>
<dbReference type="InterPro" id="IPR036942">
    <property type="entry name" value="Beta-barrel_TonB_sf"/>
</dbReference>
<keyword evidence="3" id="KW-0998">Cell outer membrane</keyword>
<dbReference type="Proteomes" id="UP001501221">
    <property type="component" value="Unassembled WGS sequence"/>
</dbReference>
<dbReference type="Gene3D" id="2.40.170.20">
    <property type="entry name" value="TonB-dependent receptor, beta-barrel domain"/>
    <property type="match status" value="1"/>
</dbReference>
<sequence>MYVDCRDDDNNPIADISVSRINISAHYQSDAWRVGFGTEYRQHKDDVASSEKQTPSAWIGQFSIGYQLNKDTSLGFFVDNLFDEEYFTSADDIVPYAEGRDFGLTFKKHW</sequence>